<dbReference type="EMBL" id="JAFHKP010000008">
    <property type="protein sequence ID" value="KAG5485059.1"/>
    <property type="molecule type" value="Genomic_DNA"/>
</dbReference>
<protein>
    <submittedName>
        <fullName evidence="1">Uncharacterized protein</fullName>
    </submittedName>
</protein>
<dbReference type="OrthoDB" id="270273at2759"/>
<dbReference type="KEGG" id="lenr:94175174"/>
<dbReference type="Proteomes" id="UP000674179">
    <property type="component" value="Chromosome 8"/>
</dbReference>
<name>A0A836KRS7_LEIEN</name>
<dbReference type="AlphaFoldDB" id="A0A836KRS7"/>
<proteinExistence type="predicted"/>
<comment type="caution">
    <text evidence="1">The sequence shown here is derived from an EMBL/GenBank/DDBJ whole genome shotgun (WGS) entry which is preliminary data.</text>
</comment>
<evidence type="ECO:0000313" key="2">
    <source>
        <dbReference type="Proteomes" id="UP000674179"/>
    </source>
</evidence>
<accession>A0A836KRS7</accession>
<gene>
    <name evidence="1" type="ORF">CUR178_08029</name>
</gene>
<sequence length="302" mass="33254">MGGETHTPRGCLPLETGAHHCAWGRNGTLEITEFFCDAAHSEGLLQCHVVSAPRKRCRKENQAIDADPRHMPPHMRVQVAWENATSLVTLRGRVLDADGRFNAAEYPGLVFFYNPVVACVASGTVTLQFDNSASVTERILQGGRQPSCPVHGPFRCPCRLMHEVADGVAMLLSEIFCQHAPFDVSIDCDRPYPHIYIDSQARTWSLSLVALPVPPKVFGPFPLGTSTSPQSIKKYWFQYIEKSKILADACIMCRTVPAAQCTKCLCLLCQRCGEHCGACGSYFCHGCSTAESGETLCYNCHR</sequence>
<evidence type="ECO:0000313" key="1">
    <source>
        <dbReference type="EMBL" id="KAG5485059.1"/>
    </source>
</evidence>
<dbReference type="GeneID" id="94175174"/>
<reference evidence="1 2" key="1">
    <citation type="submission" date="2021-02" db="EMBL/GenBank/DDBJ databases">
        <title>Leishmania (Mundinia) enrietti genome sequencing and assembly.</title>
        <authorList>
            <person name="Almutairi H."/>
            <person name="Gatherer D."/>
        </authorList>
    </citation>
    <scope>NUCLEOTIDE SEQUENCE [LARGE SCALE GENOMIC DNA]</scope>
    <source>
        <strain evidence="1">CUR178</strain>
    </source>
</reference>
<organism evidence="1 2">
    <name type="scientific">Leishmania enriettii</name>
    <dbReference type="NCBI Taxonomy" id="5663"/>
    <lineage>
        <taxon>Eukaryota</taxon>
        <taxon>Discoba</taxon>
        <taxon>Euglenozoa</taxon>
        <taxon>Kinetoplastea</taxon>
        <taxon>Metakinetoplastina</taxon>
        <taxon>Trypanosomatida</taxon>
        <taxon>Trypanosomatidae</taxon>
        <taxon>Leishmaniinae</taxon>
        <taxon>Leishmania</taxon>
    </lineage>
</organism>
<dbReference type="RefSeq" id="XP_067695323.1">
    <property type="nucleotide sequence ID" value="XM_067839664.1"/>
</dbReference>
<keyword evidence="2" id="KW-1185">Reference proteome</keyword>